<accession>A0A4S8HVC8</accession>
<organism evidence="2 3">
    <name type="scientific">Niastella caeni</name>
    <dbReference type="NCBI Taxonomy" id="2569763"/>
    <lineage>
        <taxon>Bacteria</taxon>
        <taxon>Pseudomonadati</taxon>
        <taxon>Bacteroidota</taxon>
        <taxon>Chitinophagia</taxon>
        <taxon>Chitinophagales</taxon>
        <taxon>Chitinophagaceae</taxon>
        <taxon>Niastella</taxon>
    </lineage>
</organism>
<proteinExistence type="predicted"/>
<name>A0A4S8HVC8_9BACT</name>
<dbReference type="InterPro" id="IPR025438">
    <property type="entry name" value="DUF4180"/>
</dbReference>
<sequence>MKINSHSINDTKIAEIVSDTIVIKTSEDGLDLLGNLYYQDFDKIVIQEKNITPDFFDLKNGMAGEILQKFSNYRVRLAIVGDFTPYSSKSIKDFIYESNKKGQINFVNTTTEALRLLSNNK</sequence>
<dbReference type="AlphaFoldDB" id="A0A4S8HVC8"/>
<dbReference type="Pfam" id="PF13788">
    <property type="entry name" value="DUF4180"/>
    <property type="match status" value="1"/>
</dbReference>
<evidence type="ECO:0000313" key="2">
    <source>
        <dbReference type="EMBL" id="THU39583.1"/>
    </source>
</evidence>
<gene>
    <name evidence="2" type="ORF">FAM09_13865</name>
</gene>
<comment type="caution">
    <text evidence="2">The sequence shown here is derived from an EMBL/GenBank/DDBJ whole genome shotgun (WGS) entry which is preliminary data.</text>
</comment>
<dbReference type="RefSeq" id="WP_136577715.1">
    <property type="nucleotide sequence ID" value="NZ_STFF01000003.1"/>
</dbReference>
<dbReference type="Proteomes" id="UP000306918">
    <property type="component" value="Unassembled WGS sequence"/>
</dbReference>
<protein>
    <submittedName>
        <fullName evidence="2">DUF4180 domain-containing protein</fullName>
    </submittedName>
</protein>
<evidence type="ECO:0000259" key="1">
    <source>
        <dbReference type="Pfam" id="PF13788"/>
    </source>
</evidence>
<keyword evidence="3" id="KW-1185">Reference proteome</keyword>
<feature type="domain" description="DUF4180" evidence="1">
    <location>
        <begin position="9"/>
        <end position="115"/>
    </location>
</feature>
<dbReference type="OrthoDB" id="8595425at2"/>
<reference evidence="2 3" key="1">
    <citation type="submission" date="2019-04" db="EMBL/GenBank/DDBJ databases">
        <title>Niastella caeni sp. nov., isolated from activated sludge.</title>
        <authorList>
            <person name="Sheng M."/>
        </authorList>
    </citation>
    <scope>NUCLEOTIDE SEQUENCE [LARGE SCALE GENOMIC DNA]</scope>
    <source>
        <strain evidence="2 3">HX-2-15</strain>
    </source>
</reference>
<dbReference type="EMBL" id="STFF01000003">
    <property type="protein sequence ID" value="THU39583.1"/>
    <property type="molecule type" value="Genomic_DNA"/>
</dbReference>
<evidence type="ECO:0000313" key="3">
    <source>
        <dbReference type="Proteomes" id="UP000306918"/>
    </source>
</evidence>